<sequence length="74" mass="8447">MKYLVLVLLFLSTVVCAKPKYHVVCINEMEGYTETYKNHIVEVAAQGSYGTIIFLKNNVIVQYKKDSNCKVTKN</sequence>
<reference evidence="1" key="1">
    <citation type="submission" date="2024-05" db="EMBL/GenBank/DDBJ databases">
        <authorList>
            <person name="Badawy S."/>
            <person name="Skurnik M."/>
        </authorList>
    </citation>
    <scope>NUCLEOTIDE SEQUENCE</scope>
</reference>
<dbReference type="EMBL" id="PP777464">
    <property type="protein sequence ID" value="XBS49629.1"/>
    <property type="molecule type" value="Genomic_DNA"/>
</dbReference>
<protein>
    <submittedName>
        <fullName evidence="1">Uncharacterized protein</fullName>
    </submittedName>
</protein>
<name>A0AAU7PIA7_9CAUD</name>
<accession>A0AAU7PIA7</accession>
<evidence type="ECO:0000313" key="1">
    <source>
        <dbReference type="EMBL" id="XBS49629.1"/>
    </source>
</evidence>
<organism evidence="1">
    <name type="scientific">Escherichia phage fEgEco12</name>
    <dbReference type="NCBI Taxonomy" id="3158837"/>
    <lineage>
        <taxon>Viruses</taxon>
        <taxon>Duplodnaviria</taxon>
        <taxon>Heunggongvirae</taxon>
        <taxon>Uroviricota</taxon>
        <taxon>Caudoviricetes</taxon>
    </lineage>
</organism>
<proteinExistence type="predicted"/>